<feature type="domain" description="LiaF transmembrane" evidence="2">
    <location>
        <begin position="9"/>
        <end position="104"/>
    </location>
</feature>
<proteinExistence type="predicted"/>
<keyword evidence="1" id="KW-0472">Membrane</keyword>
<reference evidence="3 5" key="1">
    <citation type="submission" date="2012-06" db="EMBL/GenBank/DDBJ databases">
        <title>Draft genome sequence of Lactobacillus gigeriorum CRBIP 24.85T, isolated from chicken crop.</title>
        <authorList>
            <person name="Cousin S."/>
            <person name="Ma L."/>
            <person name="Creno S."/>
            <person name="Clermont D."/>
            <person name="Loux V."/>
            <person name="Bizet C."/>
            <person name="Bouchier C."/>
        </authorList>
    </citation>
    <scope>NUCLEOTIDE SEQUENCE [LARGE SCALE GENOMIC DNA]</scope>
    <source>
        <strain evidence="5">CRBIP 24.85T</strain>
        <strain evidence="3">Type strain: CRBIP 24.85</strain>
    </source>
</reference>
<dbReference type="EMBL" id="CAKC01000095">
    <property type="protein sequence ID" value="CCI87970.1"/>
    <property type="molecule type" value="Genomic_DNA"/>
</dbReference>
<keyword evidence="1" id="KW-0812">Transmembrane</keyword>
<feature type="transmembrane region" description="Helical" evidence="1">
    <location>
        <begin position="60"/>
        <end position="77"/>
    </location>
</feature>
<evidence type="ECO:0000256" key="1">
    <source>
        <dbReference type="SAM" id="Phobius"/>
    </source>
</evidence>
<evidence type="ECO:0000313" key="5">
    <source>
        <dbReference type="Proteomes" id="UP000009326"/>
    </source>
</evidence>
<evidence type="ECO:0000259" key="2">
    <source>
        <dbReference type="Pfam" id="PF22570"/>
    </source>
</evidence>
<gene>
    <name evidence="3" type="ORF">BN52_01780</name>
    <name evidence="4" type="ORF">FC38_GL001691</name>
</gene>
<reference evidence="4 6" key="2">
    <citation type="journal article" date="2015" name="Genome Announc.">
        <title>Expanding the biotechnology potential of lactobacilli through comparative genomics of 213 strains and associated genera.</title>
        <authorList>
            <person name="Sun Z."/>
            <person name="Harris H.M."/>
            <person name="McCann A."/>
            <person name="Guo C."/>
            <person name="Argimon S."/>
            <person name="Zhang W."/>
            <person name="Yang X."/>
            <person name="Jeffery I.B."/>
            <person name="Cooney J.C."/>
            <person name="Kagawa T.F."/>
            <person name="Liu W."/>
            <person name="Song Y."/>
            <person name="Salvetti E."/>
            <person name="Wrobel A."/>
            <person name="Rasinkangas P."/>
            <person name="Parkhill J."/>
            <person name="Rea M.C."/>
            <person name="O'Sullivan O."/>
            <person name="Ritari J."/>
            <person name="Douillard F.P."/>
            <person name="Paul Ross R."/>
            <person name="Yang R."/>
            <person name="Briner A.E."/>
            <person name="Felis G.E."/>
            <person name="de Vos W.M."/>
            <person name="Barrangou R."/>
            <person name="Klaenhammer T.R."/>
            <person name="Caufield P.W."/>
            <person name="Cui Y."/>
            <person name="Zhang H."/>
            <person name="O'Toole P.W."/>
        </authorList>
    </citation>
    <scope>NUCLEOTIDE SEQUENCE [LARGE SCALE GENOMIC DNA]</scope>
    <source>
        <strain evidence="4 6">DSM 23908</strain>
    </source>
</reference>
<evidence type="ECO:0000313" key="6">
    <source>
        <dbReference type="Proteomes" id="UP000051521"/>
    </source>
</evidence>
<dbReference type="Pfam" id="PF22570">
    <property type="entry name" value="LiaF-TM"/>
    <property type="match status" value="1"/>
</dbReference>
<dbReference type="Proteomes" id="UP000051521">
    <property type="component" value="Unassembled WGS sequence"/>
</dbReference>
<feature type="transmembrane region" description="Helical" evidence="1">
    <location>
        <begin position="33"/>
        <end position="53"/>
    </location>
</feature>
<name>I7K2F2_9LACO</name>
<dbReference type="PATRIC" id="fig|1423751.3.peg.1750"/>
<protein>
    <recommendedName>
        <fullName evidence="2">LiaF transmembrane domain-containing protein</fullName>
    </recommendedName>
</protein>
<dbReference type="RefSeq" id="WP_008474337.1">
    <property type="nucleotide sequence ID" value="NZ_AYZO01000007.1"/>
</dbReference>
<feature type="transmembrane region" description="Helical" evidence="1">
    <location>
        <begin position="83"/>
        <end position="100"/>
    </location>
</feature>
<keyword evidence="1" id="KW-1133">Transmembrane helix</keyword>
<comment type="caution">
    <text evidence="3">The sequence shown here is derived from an EMBL/GenBank/DDBJ whole genome shotgun (WGS) entry which is preliminary data.</text>
</comment>
<dbReference type="OrthoDB" id="2249781at2"/>
<evidence type="ECO:0000313" key="4">
    <source>
        <dbReference type="EMBL" id="KRN13929.1"/>
    </source>
</evidence>
<accession>I7K2F2</accession>
<dbReference type="AlphaFoldDB" id="I7K2F2"/>
<dbReference type="InterPro" id="IPR054331">
    <property type="entry name" value="LiaF_TM"/>
</dbReference>
<keyword evidence="6" id="KW-1185">Reference proteome</keyword>
<sequence>MRKTFSRILWAIFFLACAALLVASKMGVVSVKIGFWLFAGTVIFASSLLYSLLKLNITGAIFSIAFLLILYADPLGITRLSPWTILIAATLISVGLNLLFGKKIHPNISITRVADLGSKDKVLDGNFSTSSQNDAGSHVRIDQTMSDTSRYVHSKDLETIELNSKLSDVYLYLDDAEAAGEQVFLDLNVTMSDVVIYLPRSWRVSNTLSPLLSEVDVKGVSEGSGPTLIVRGQVSLSEVAIKYV</sequence>
<dbReference type="Proteomes" id="UP000009326">
    <property type="component" value="Unassembled WGS sequence"/>
</dbReference>
<dbReference type="EMBL" id="AYZO01000007">
    <property type="protein sequence ID" value="KRN13929.1"/>
    <property type="molecule type" value="Genomic_DNA"/>
</dbReference>
<dbReference type="STRING" id="1423751.FC38_GL001691"/>
<organism evidence="3 5">
    <name type="scientific">Lactobacillus gigeriorum DSM 23908 = CRBIP 24.85</name>
    <dbReference type="NCBI Taxonomy" id="1423751"/>
    <lineage>
        <taxon>Bacteria</taxon>
        <taxon>Bacillati</taxon>
        <taxon>Bacillota</taxon>
        <taxon>Bacilli</taxon>
        <taxon>Lactobacillales</taxon>
        <taxon>Lactobacillaceae</taxon>
        <taxon>Lactobacillus</taxon>
    </lineage>
</organism>
<evidence type="ECO:0000313" key="3">
    <source>
        <dbReference type="EMBL" id="CCI87970.1"/>
    </source>
</evidence>